<comment type="caution">
    <text evidence="1">The sequence shown here is derived from an EMBL/GenBank/DDBJ whole genome shotgun (WGS) entry which is preliminary data.</text>
</comment>
<dbReference type="Proteomes" id="UP001054945">
    <property type="component" value="Unassembled WGS sequence"/>
</dbReference>
<evidence type="ECO:0000313" key="1">
    <source>
        <dbReference type="EMBL" id="GIY07579.1"/>
    </source>
</evidence>
<proteinExistence type="predicted"/>
<dbReference type="EMBL" id="BPLR01006125">
    <property type="protein sequence ID" value="GIY07579.1"/>
    <property type="molecule type" value="Genomic_DNA"/>
</dbReference>
<protein>
    <submittedName>
        <fullName evidence="1">Uncharacterized protein</fullName>
    </submittedName>
</protein>
<keyword evidence="2" id="KW-1185">Reference proteome</keyword>
<name>A0AAV4QDW0_CAEEX</name>
<evidence type="ECO:0000313" key="2">
    <source>
        <dbReference type="Proteomes" id="UP001054945"/>
    </source>
</evidence>
<sequence>MENKNHYRRMKSSTVKTITTIRTLGSPDKIKDWERFFYNIQKACPNSPLLPPLSPPFSGEHKKLFGRGETTHTWIPRVNLSMKPTAVVYIIPCG</sequence>
<gene>
    <name evidence="1" type="ORF">CEXT_601441</name>
</gene>
<dbReference type="AlphaFoldDB" id="A0AAV4QDW0"/>
<accession>A0AAV4QDW0</accession>
<reference evidence="1 2" key="1">
    <citation type="submission" date="2021-06" db="EMBL/GenBank/DDBJ databases">
        <title>Caerostris extrusa draft genome.</title>
        <authorList>
            <person name="Kono N."/>
            <person name="Arakawa K."/>
        </authorList>
    </citation>
    <scope>NUCLEOTIDE SEQUENCE [LARGE SCALE GENOMIC DNA]</scope>
</reference>
<organism evidence="1 2">
    <name type="scientific">Caerostris extrusa</name>
    <name type="common">Bark spider</name>
    <name type="synonym">Caerostris bankana</name>
    <dbReference type="NCBI Taxonomy" id="172846"/>
    <lineage>
        <taxon>Eukaryota</taxon>
        <taxon>Metazoa</taxon>
        <taxon>Ecdysozoa</taxon>
        <taxon>Arthropoda</taxon>
        <taxon>Chelicerata</taxon>
        <taxon>Arachnida</taxon>
        <taxon>Araneae</taxon>
        <taxon>Araneomorphae</taxon>
        <taxon>Entelegynae</taxon>
        <taxon>Araneoidea</taxon>
        <taxon>Araneidae</taxon>
        <taxon>Caerostris</taxon>
    </lineage>
</organism>